<dbReference type="InterPro" id="IPR002549">
    <property type="entry name" value="AI-2E-like"/>
</dbReference>
<keyword evidence="10" id="KW-1185">Reference proteome</keyword>
<evidence type="ECO:0000256" key="5">
    <source>
        <dbReference type="ARBA" id="ARBA00022692"/>
    </source>
</evidence>
<dbReference type="GO" id="GO:0005886">
    <property type="term" value="C:plasma membrane"/>
    <property type="evidence" value="ECO:0007669"/>
    <property type="project" value="UniProtKB-SubCell"/>
</dbReference>
<feature type="transmembrane region" description="Helical" evidence="8">
    <location>
        <begin position="321"/>
        <end position="348"/>
    </location>
</feature>
<proteinExistence type="inferred from homology"/>
<keyword evidence="7 8" id="KW-0472">Membrane</keyword>
<feature type="transmembrane region" description="Helical" evidence="8">
    <location>
        <begin position="49"/>
        <end position="67"/>
    </location>
</feature>
<feature type="transmembrane region" description="Helical" evidence="8">
    <location>
        <begin position="290"/>
        <end position="309"/>
    </location>
</feature>
<dbReference type="AlphaFoldDB" id="A0A5Q0BQF4"/>
<evidence type="ECO:0000256" key="8">
    <source>
        <dbReference type="SAM" id="Phobius"/>
    </source>
</evidence>
<comment type="similarity">
    <text evidence="2">Belongs to the autoinducer-2 exporter (AI-2E) (TC 2.A.86) family.</text>
</comment>
<dbReference type="InParanoid" id="A0A5Q0BQF4"/>
<keyword evidence="6 8" id="KW-1133">Transmembrane helix</keyword>
<accession>A0A5Q0BQF4</accession>
<comment type="subcellular location">
    <subcellularLocation>
        <location evidence="1">Cell membrane</location>
        <topology evidence="1">Multi-pass membrane protein</topology>
    </subcellularLocation>
</comment>
<organism evidence="9 10">
    <name type="scientific">Candidatus Methylospira mobilis</name>
    <dbReference type="NCBI Taxonomy" id="1808979"/>
    <lineage>
        <taxon>Bacteria</taxon>
        <taxon>Pseudomonadati</taxon>
        <taxon>Pseudomonadota</taxon>
        <taxon>Gammaproteobacteria</taxon>
        <taxon>Methylococcales</taxon>
        <taxon>Methylococcaceae</taxon>
        <taxon>Candidatus Methylospira</taxon>
    </lineage>
</organism>
<feature type="transmembrane region" description="Helical" evidence="8">
    <location>
        <begin position="256"/>
        <end position="284"/>
    </location>
</feature>
<sequence>MPIPRISSLPDKALEKIISRKLLDLFIRVGLIGFLVVYCYQIFRPFIGLMLWALILAVALYPLHALIARKMGGRQNLAATTLVLVILLGVLVPATLLAISFADSTNALVKEVQNGTIRIPAPVASVAQWPMIGEQVYAFWSTAYTDIGSVIAKLEPKIGAVTKQILAYAASAGVAVLMFLVSLILAGVLMAHASSSHAAAIAIAKRMTGPEKGGEFVELSTATIRAVAQGVIGIACIQALLLGAGFMVAGVPAAGILALLVLLISIVQIPAMLITAPVIVYVFYTQESTTVAVIFTVYSLIAGSVDNVLKPLMLGRGVNAPMPVILLGALGGMAGGGIIGLFLGAVMLTLGYQLFMAWVHGDNEQENMKTITED</sequence>
<dbReference type="KEGG" id="mmob:F6R98_18155"/>
<dbReference type="Proteomes" id="UP000325755">
    <property type="component" value="Chromosome"/>
</dbReference>
<reference evidence="9 10" key="1">
    <citation type="submission" date="2019-09" db="EMBL/GenBank/DDBJ databases">
        <title>Ecophysiology of the spiral-shaped methanotroph Methylospira mobilis as revealed by the complete genome sequence.</title>
        <authorList>
            <person name="Oshkin I.Y."/>
            <person name="Dedysh S.N."/>
            <person name="Miroshnikov K."/>
            <person name="Danilova O.V."/>
            <person name="Hakobyan A."/>
            <person name="Liesack W."/>
        </authorList>
    </citation>
    <scope>NUCLEOTIDE SEQUENCE [LARGE SCALE GENOMIC DNA]</scope>
    <source>
        <strain evidence="9 10">Shm1</strain>
    </source>
</reference>
<name>A0A5Q0BQF4_9GAMM</name>
<evidence type="ECO:0000313" key="10">
    <source>
        <dbReference type="Proteomes" id="UP000325755"/>
    </source>
</evidence>
<dbReference type="PANTHER" id="PTHR21716:SF67">
    <property type="entry name" value="TRANSPORT PROTEIN YDIK-RELATED"/>
    <property type="match status" value="1"/>
</dbReference>
<evidence type="ECO:0000256" key="1">
    <source>
        <dbReference type="ARBA" id="ARBA00004651"/>
    </source>
</evidence>
<keyword evidence="3" id="KW-0813">Transport</keyword>
<dbReference type="RefSeq" id="WP_153250286.1">
    <property type="nucleotide sequence ID" value="NZ_CP044205.1"/>
</dbReference>
<evidence type="ECO:0000256" key="2">
    <source>
        <dbReference type="ARBA" id="ARBA00009773"/>
    </source>
</evidence>
<evidence type="ECO:0000256" key="6">
    <source>
        <dbReference type="ARBA" id="ARBA00022989"/>
    </source>
</evidence>
<dbReference type="PANTHER" id="PTHR21716">
    <property type="entry name" value="TRANSMEMBRANE PROTEIN"/>
    <property type="match status" value="1"/>
</dbReference>
<feature type="transmembrane region" description="Helical" evidence="8">
    <location>
        <begin position="226"/>
        <end position="249"/>
    </location>
</feature>
<keyword evidence="4" id="KW-1003">Cell membrane</keyword>
<feature type="transmembrane region" description="Helical" evidence="8">
    <location>
        <begin position="166"/>
        <end position="189"/>
    </location>
</feature>
<protein>
    <submittedName>
        <fullName evidence="9">AI-2E family transporter</fullName>
    </submittedName>
</protein>
<evidence type="ECO:0000256" key="4">
    <source>
        <dbReference type="ARBA" id="ARBA00022475"/>
    </source>
</evidence>
<dbReference type="EMBL" id="CP044205">
    <property type="protein sequence ID" value="QFY44318.1"/>
    <property type="molecule type" value="Genomic_DNA"/>
</dbReference>
<evidence type="ECO:0000256" key="3">
    <source>
        <dbReference type="ARBA" id="ARBA00022448"/>
    </source>
</evidence>
<dbReference type="OrthoDB" id="106838at2"/>
<dbReference type="Pfam" id="PF01594">
    <property type="entry name" value="AI-2E_transport"/>
    <property type="match status" value="1"/>
</dbReference>
<feature type="transmembrane region" description="Helical" evidence="8">
    <location>
        <begin position="79"/>
        <end position="102"/>
    </location>
</feature>
<keyword evidence="5 8" id="KW-0812">Transmembrane</keyword>
<feature type="transmembrane region" description="Helical" evidence="8">
    <location>
        <begin position="25"/>
        <end position="43"/>
    </location>
</feature>
<gene>
    <name evidence="9" type="ORF">F6R98_18155</name>
</gene>
<evidence type="ECO:0000313" key="9">
    <source>
        <dbReference type="EMBL" id="QFY44318.1"/>
    </source>
</evidence>
<evidence type="ECO:0000256" key="7">
    <source>
        <dbReference type="ARBA" id="ARBA00023136"/>
    </source>
</evidence>